<evidence type="ECO:0000313" key="1">
    <source>
        <dbReference type="EMBL" id="MPN39279.1"/>
    </source>
</evidence>
<proteinExistence type="predicted"/>
<dbReference type="EMBL" id="VSSQ01094995">
    <property type="protein sequence ID" value="MPN39279.1"/>
    <property type="molecule type" value="Genomic_DNA"/>
</dbReference>
<organism evidence="1">
    <name type="scientific">bioreactor metagenome</name>
    <dbReference type="NCBI Taxonomy" id="1076179"/>
    <lineage>
        <taxon>unclassified sequences</taxon>
        <taxon>metagenomes</taxon>
        <taxon>ecological metagenomes</taxon>
    </lineage>
</organism>
<protein>
    <submittedName>
        <fullName evidence="1">Uncharacterized protein</fullName>
    </submittedName>
</protein>
<comment type="caution">
    <text evidence="1">The sequence shown here is derived from an EMBL/GenBank/DDBJ whole genome shotgun (WGS) entry which is preliminary data.</text>
</comment>
<accession>A0A645HM18</accession>
<sequence length="80" mass="9218">MLDRPGNTKRKINFWRNSFTGLSNLLRMADPAFIYNRSGTGNSSAKQICQLFQLFEFVETTHTATARTNYFSIFDFAHTC</sequence>
<dbReference type="AlphaFoldDB" id="A0A645HM18"/>
<gene>
    <name evidence="1" type="ORF">SDC9_186807</name>
</gene>
<reference evidence="1" key="1">
    <citation type="submission" date="2019-08" db="EMBL/GenBank/DDBJ databases">
        <authorList>
            <person name="Kucharzyk K."/>
            <person name="Murdoch R.W."/>
            <person name="Higgins S."/>
            <person name="Loffler F."/>
        </authorList>
    </citation>
    <scope>NUCLEOTIDE SEQUENCE</scope>
</reference>
<name>A0A645HM18_9ZZZZ</name>